<keyword evidence="4" id="KW-1185">Reference proteome</keyword>
<accession>A0A0J8G7E3</accession>
<protein>
    <submittedName>
        <fullName evidence="3">Amino acid ABC transporter substrate-binding protein</fullName>
    </submittedName>
</protein>
<dbReference type="OrthoDB" id="8581336at2"/>
<feature type="chain" id="PRO_5005298415" evidence="2">
    <location>
        <begin position="18"/>
        <end position="255"/>
    </location>
</feature>
<name>A0A0J8G7E3_9PSED</name>
<evidence type="ECO:0000256" key="1">
    <source>
        <dbReference type="ARBA" id="ARBA00010333"/>
    </source>
</evidence>
<gene>
    <name evidence="3" type="ORF">ACR52_03680</name>
</gene>
<evidence type="ECO:0000313" key="3">
    <source>
        <dbReference type="EMBL" id="KMT56688.1"/>
    </source>
</evidence>
<evidence type="ECO:0000256" key="2">
    <source>
        <dbReference type="SAM" id="SignalP"/>
    </source>
</evidence>
<organism evidence="3 4">
    <name type="scientific">Pseudomonas fildesensis</name>
    <dbReference type="NCBI Taxonomy" id="1674920"/>
    <lineage>
        <taxon>Bacteria</taxon>
        <taxon>Pseudomonadati</taxon>
        <taxon>Pseudomonadota</taxon>
        <taxon>Gammaproteobacteria</taxon>
        <taxon>Pseudomonadales</taxon>
        <taxon>Pseudomonadaceae</taxon>
        <taxon>Pseudomonas</taxon>
    </lineage>
</organism>
<feature type="signal peptide" evidence="2">
    <location>
        <begin position="1"/>
        <end position="17"/>
    </location>
</feature>
<keyword evidence="2" id="KW-0732">Signal</keyword>
<dbReference type="SUPFAM" id="SSF53850">
    <property type="entry name" value="Periplasmic binding protein-like II"/>
    <property type="match status" value="1"/>
</dbReference>
<evidence type="ECO:0000313" key="4">
    <source>
        <dbReference type="Proteomes" id="UP000037551"/>
    </source>
</evidence>
<dbReference type="Gene3D" id="3.40.190.10">
    <property type="entry name" value="Periplasmic binding protein-like II"/>
    <property type="match status" value="2"/>
</dbReference>
<dbReference type="STRING" id="1674920.ACR52_03680"/>
<dbReference type="PANTHER" id="PTHR35936:SF6">
    <property type="entry name" value="AMINO ACID ABC TRANSPORTER SUBSTRATE-BINDING PAAT FAMILY PROTEIN"/>
    <property type="match status" value="1"/>
</dbReference>
<sequence length="255" mass="28509">MRVFLGALWLITTASLAAPAPLRFSVSDSWAMPVVQLEEGRPTQGILYDLMLSLATQVGHPAEFHVLARARIGSAMQHGDIDVRCYMAQAWLDNLSGDYTWSIPLLVQRNVLVSTESSPQPVQVNRLAPQSIGTVLNYRYPTLEPLFASGQLTRDNSRSEEQVLQKLVAGRFQYAVSNEWTVDRFNHNLPSSQPLHKVAVIEEQSVGCVVRNDPKVPVQRILRTLLRMKMSGEIDDIVKLYTGKSESPQQTPDKN</sequence>
<dbReference type="PATRIC" id="fig|1674920.3.peg.1438"/>
<dbReference type="AlphaFoldDB" id="A0A0J8G7E3"/>
<dbReference type="PANTHER" id="PTHR35936">
    <property type="entry name" value="MEMBRANE-BOUND LYTIC MUREIN TRANSGLYCOSYLASE F"/>
    <property type="match status" value="1"/>
</dbReference>
<dbReference type="Proteomes" id="UP000037551">
    <property type="component" value="Unassembled WGS sequence"/>
</dbReference>
<dbReference type="RefSeq" id="WP_048720623.1">
    <property type="nucleotide sequence ID" value="NZ_LFMW01000002.1"/>
</dbReference>
<comment type="similarity">
    <text evidence="1">Belongs to the bacterial solute-binding protein 3 family.</text>
</comment>
<comment type="caution">
    <text evidence="3">The sequence shown here is derived from an EMBL/GenBank/DDBJ whole genome shotgun (WGS) entry which is preliminary data.</text>
</comment>
<reference evidence="3 4" key="1">
    <citation type="submission" date="2015-06" db="EMBL/GenBank/DDBJ databases">
        <title>Draft genome sequence of an Antarctic Pseudomonas sp. strain KG01 with full potential for biotechnological applications.</title>
        <authorList>
            <person name="Pavlov M.S."/>
            <person name="Lira F."/>
            <person name="Martinez J.L."/>
            <person name="Marshall S.H."/>
        </authorList>
    </citation>
    <scope>NUCLEOTIDE SEQUENCE [LARGE SCALE GENOMIC DNA]</scope>
    <source>
        <strain evidence="3 4">KG01</strain>
    </source>
</reference>
<proteinExistence type="inferred from homology"/>
<dbReference type="EMBL" id="LFMW01000002">
    <property type="protein sequence ID" value="KMT56688.1"/>
    <property type="molecule type" value="Genomic_DNA"/>
</dbReference>